<dbReference type="EMBL" id="QLTT01000014">
    <property type="protein sequence ID" value="RAS59402.1"/>
    <property type="molecule type" value="Genomic_DNA"/>
</dbReference>
<keyword evidence="2" id="KW-1185">Reference proteome</keyword>
<gene>
    <name evidence="1" type="ORF">C8D87_11414</name>
</gene>
<proteinExistence type="predicted"/>
<sequence length="121" mass="13434">MTIEYHLDDTVLWSTRSGHAALLVDPKAGEWRVTWCPAQPLTREAAHAALEFAELIWTTDIAPTHRQAMGDIVWRAVGIGVDPMQARELAGQSPPYAVPDGYTDDDMPELLKQVQAHFAAR</sequence>
<accession>A0ABX9DYW5</accession>
<comment type="caution">
    <text evidence="1">The sequence shown here is derived from an EMBL/GenBank/DDBJ whole genome shotgun (WGS) entry which is preliminary data.</text>
</comment>
<dbReference type="Proteomes" id="UP000248714">
    <property type="component" value="Unassembled WGS sequence"/>
</dbReference>
<protein>
    <submittedName>
        <fullName evidence="1">Uncharacterized protein</fullName>
    </submittedName>
</protein>
<evidence type="ECO:0000313" key="2">
    <source>
        <dbReference type="Proteomes" id="UP000248714"/>
    </source>
</evidence>
<organism evidence="1 2">
    <name type="scientific">Lentzea atacamensis</name>
    <dbReference type="NCBI Taxonomy" id="531938"/>
    <lineage>
        <taxon>Bacteria</taxon>
        <taxon>Bacillati</taxon>
        <taxon>Actinomycetota</taxon>
        <taxon>Actinomycetes</taxon>
        <taxon>Pseudonocardiales</taxon>
        <taxon>Pseudonocardiaceae</taxon>
        <taxon>Lentzea</taxon>
    </lineage>
</organism>
<reference evidence="1 2" key="1">
    <citation type="submission" date="2018-06" db="EMBL/GenBank/DDBJ databases">
        <title>Genomic Encyclopedia of Type Strains, Phase IV (KMG-IV): sequencing the most valuable type-strain genomes for metagenomic binning, comparative biology and taxonomic classification.</title>
        <authorList>
            <person name="Goeker M."/>
        </authorList>
    </citation>
    <scope>NUCLEOTIDE SEQUENCE [LARGE SCALE GENOMIC DNA]</scope>
    <source>
        <strain evidence="1 2">DSM 45479</strain>
    </source>
</reference>
<name>A0ABX9DYW5_9PSEU</name>
<evidence type="ECO:0000313" key="1">
    <source>
        <dbReference type="EMBL" id="RAS59402.1"/>
    </source>
</evidence>
<dbReference type="RefSeq" id="WP_112231783.1">
    <property type="nucleotide sequence ID" value="NZ_QLTT01000014.1"/>
</dbReference>